<dbReference type="VEuPathDB" id="FungiDB:JI435_421280"/>
<keyword evidence="2" id="KW-1185">Reference proteome</keyword>
<reference evidence="2" key="1">
    <citation type="journal article" date="2021" name="BMC Genomics">
        <title>Chromosome-level genome assembly and manually-curated proteome of model necrotroph Parastagonospora nodorum Sn15 reveals a genome-wide trove of candidate effector homologs, and redundancy of virulence-related functions within an accessory chromosome.</title>
        <authorList>
            <person name="Bertazzoni S."/>
            <person name="Jones D.A.B."/>
            <person name="Phan H.T."/>
            <person name="Tan K.-C."/>
            <person name="Hane J.K."/>
        </authorList>
    </citation>
    <scope>NUCLEOTIDE SEQUENCE [LARGE SCALE GENOMIC DNA]</scope>
    <source>
        <strain evidence="2">SN15 / ATCC MYA-4574 / FGSC 10173)</strain>
    </source>
</reference>
<dbReference type="EMBL" id="CP069039">
    <property type="protein sequence ID" value="QRD04476.1"/>
    <property type="molecule type" value="Genomic_DNA"/>
</dbReference>
<protein>
    <submittedName>
        <fullName evidence="1">Uncharacterized protein</fullName>
    </submittedName>
</protein>
<evidence type="ECO:0000313" key="1">
    <source>
        <dbReference type="EMBL" id="QRD04476.1"/>
    </source>
</evidence>
<proteinExistence type="predicted"/>
<dbReference type="Proteomes" id="UP000663193">
    <property type="component" value="Chromosome 17"/>
</dbReference>
<name>A0A7U2I5T9_PHANO</name>
<accession>A0A7U2I5T9</accession>
<sequence length="75" mass="7649">MPHSFSSDNVQLFSNTLSNVVGSDGGAVGNVAPSNLDAVADVVSQAQRPGRGSSPQYRSMARKSLAVGALSCKVV</sequence>
<gene>
    <name evidence="1" type="ORF">JI435_421280</name>
</gene>
<dbReference type="AlphaFoldDB" id="A0A7U2I5T9"/>
<evidence type="ECO:0000313" key="2">
    <source>
        <dbReference type="Proteomes" id="UP000663193"/>
    </source>
</evidence>
<organism evidence="1 2">
    <name type="scientific">Phaeosphaeria nodorum (strain SN15 / ATCC MYA-4574 / FGSC 10173)</name>
    <name type="common">Glume blotch fungus</name>
    <name type="synonym">Parastagonospora nodorum</name>
    <dbReference type="NCBI Taxonomy" id="321614"/>
    <lineage>
        <taxon>Eukaryota</taxon>
        <taxon>Fungi</taxon>
        <taxon>Dikarya</taxon>
        <taxon>Ascomycota</taxon>
        <taxon>Pezizomycotina</taxon>
        <taxon>Dothideomycetes</taxon>
        <taxon>Pleosporomycetidae</taxon>
        <taxon>Pleosporales</taxon>
        <taxon>Pleosporineae</taxon>
        <taxon>Phaeosphaeriaceae</taxon>
        <taxon>Parastagonospora</taxon>
    </lineage>
</organism>